<accession>A0A951Q3C2</accession>
<dbReference type="Proteomes" id="UP000715781">
    <property type="component" value="Unassembled WGS sequence"/>
</dbReference>
<dbReference type="SUPFAM" id="SSF54427">
    <property type="entry name" value="NTF2-like"/>
    <property type="match status" value="1"/>
</dbReference>
<name>A0A951Q3C2_9NOST</name>
<organism evidence="2 3">
    <name type="scientific">Mojavia pulchra JT2-VF2</name>
    <dbReference type="NCBI Taxonomy" id="287848"/>
    <lineage>
        <taxon>Bacteria</taxon>
        <taxon>Bacillati</taxon>
        <taxon>Cyanobacteriota</taxon>
        <taxon>Cyanophyceae</taxon>
        <taxon>Nostocales</taxon>
        <taxon>Nostocaceae</taxon>
    </lineage>
</organism>
<comment type="caution">
    <text evidence="2">The sequence shown here is derived from an EMBL/GenBank/DDBJ whole genome shotgun (WGS) entry which is preliminary data.</text>
</comment>
<dbReference type="InterPro" id="IPR037401">
    <property type="entry name" value="SnoaL-like"/>
</dbReference>
<protein>
    <submittedName>
        <fullName evidence="2">Nuclear transport factor 2 family protein</fullName>
    </submittedName>
</protein>
<feature type="domain" description="SnoaL-like" evidence="1">
    <location>
        <begin position="13"/>
        <end position="134"/>
    </location>
</feature>
<reference evidence="2" key="2">
    <citation type="journal article" date="2022" name="Microbiol. Resour. Announc.">
        <title>Metagenome Sequencing to Explore Phylogenomics of Terrestrial Cyanobacteria.</title>
        <authorList>
            <person name="Ward R.D."/>
            <person name="Stajich J.E."/>
            <person name="Johansen J.R."/>
            <person name="Huntemann M."/>
            <person name="Clum A."/>
            <person name="Foster B."/>
            <person name="Foster B."/>
            <person name="Roux S."/>
            <person name="Palaniappan K."/>
            <person name="Varghese N."/>
            <person name="Mukherjee S."/>
            <person name="Reddy T.B.K."/>
            <person name="Daum C."/>
            <person name="Copeland A."/>
            <person name="Chen I.A."/>
            <person name="Ivanova N.N."/>
            <person name="Kyrpides N.C."/>
            <person name="Shapiro N."/>
            <person name="Eloe-Fadrosh E.A."/>
            <person name="Pietrasiak N."/>
        </authorList>
    </citation>
    <scope>NUCLEOTIDE SEQUENCE</scope>
    <source>
        <strain evidence="2">JT2-VF2</strain>
    </source>
</reference>
<proteinExistence type="predicted"/>
<dbReference type="AlphaFoldDB" id="A0A951Q3C2"/>
<gene>
    <name evidence="2" type="ORF">KME32_28915</name>
</gene>
<dbReference type="Pfam" id="PF13474">
    <property type="entry name" value="SnoaL_3"/>
    <property type="match status" value="1"/>
</dbReference>
<evidence type="ECO:0000259" key="1">
    <source>
        <dbReference type="Pfam" id="PF13474"/>
    </source>
</evidence>
<evidence type="ECO:0000313" key="3">
    <source>
        <dbReference type="Proteomes" id="UP000715781"/>
    </source>
</evidence>
<dbReference type="EMBL" id="JAHHHN010000030">
    <property type="protein sequence ID" value="MBW4565049.1"/>
    <property type="molecule type" value="Genomic_DNA"/>
</dbReference>
<dbReference type="InterPro" id="IPR032710">
    <property type="entry name" value="NTF2-like_dom_sf"/>
</dbReference>
<dbReference type="Gene3D" id="3.10.450.50">
    <property type="match status" value="1"/>
</dbReference>
<reference evidence="2" key="1">
    <citation type="submission" date="2021-05" db="EMBL/GenBank/DDBJ databases">
        <authorList>
            <person name="Pietrasiak N."/>
            <person name="Ward R."/>
            <person name="Stajich J.E."/>
            <person name="Kurbessoian T."/>
        </authorList>
    </citation>
    <scope>NUCLEOTIDE SEQUENCE</scope>
    <source>
        <strain evidence="2">JT2-VF2</strain>
    </source>
</reference>
<evidence type="ECO:0000313" key="2">
    <source>
        <dbReference type="EMBL" id="MBW4565049.1"/>
    </source>
</evidence>
<sequence>MTKSTITTNEAQIRQLITDQQEAICAKDVARILSHYATEIIIFDIKPPFQIDGKEALRQMWSGCLPYFPDSFEIETRDLNITVNDDLAVARWLSHFTAMEVDHPAMQTWMRITAVCQRNQGEWQILHEHISVPFDPHTSQAAFTLNP</sequence>